<dbReference type="AlphaFoldDB" id="A0A2U3PDX8"/>
<dbReference type="EMBL" id="FUEZ01000004">
    <property type="protein sequence ID" value="SPM41943.1"/>
    <property type="molecule type" value="Genomic_DNA"/>
</dbReference>
<organism evidence="1 2">
    <name type="scientific">Mycobacterium numidiamassiliense</name>
    <dbReference type="NCBI Taxonomy" id="1841861"/>
    <lineage>
        <taxon>Bacteria</taxon>
        <taxon>Bacillati</taxon>
        <taxon>Actinomycetota</taxon>
        <taxon>Actinomycetes</taxon>
        <taxon>Mycobacteriales</taxon>
        <taxon>Mycobacteriaceae</taxon>
        <taxon>Mycobacterium</taxon>
    </lineage>
</organism>
<sequence length="136" mass="14711">VVVDGAIVVTVVVKIVVGPASSFDDPAERSVFLAAPFAQLFGNLVETCHCPSGDPDERKCGLGGQQEDEADWLSGEMLIPYDGAFRLARANPTDQQAADLFDVSLAVARWRMNHGGARKVVEPTRSKWASPATQRW</sequence>
<reference evidence="1 2" key="1">
    <citation type="submission" date="2017-01" db="EMBL/GenBank/DDBJ databases">
        <authorList>
            <consortium name="Urmite Genomes"/>
        </authorList>
    </citation>
    <scope>NUCLEOTIDE SEQUENCE [LARGE SCALE GENOMIC DNA]</scope>
    <source>
        <strain evidence="1 2">AB215</strain>
    </source>
</reference>
<gene>
    <name evidence="1" type="ORF">MNAB215_4160</name>
</gene>
<proteinExistence type="predicted"/>
<evidence type="ECO:0000313" key="2">
    <source>
        <dbReference type="Proteomes" id="UP000240424"/>
    </source>
</evidence>
<dbReference type="STRING" id="1841861.GCA_900157365_02480"/>
<accession>A0A2U3PDX8</accession>
<evidence type="ECO:0000313" key="1">
    <source>
        <dbReference type="EMBL" id="SPM41943.1"/>
    </source>
</evidence>
<name>A0A2U3PDX8_9MYCO</name>
<keyword evidence="2" id="KW-1185">Reference proteome</keyword>
<dbReference type="Proteomes" id="UP000240424">
    <property type="component" value="Unassembled WGS sequence"/>
</dbReference>
<protein>
    <submittedName>
        <fullName evidence="1">Uncharacterized protein</fullName>
    </submittedName>
</protein>
<feature type="non-terminal residue" evidence="1">
    <location>
        <position position="1"/>
    </location>
</feature>